<keyword evidence="2" id="KW-1185">Reference proteome</keyword>
<dbReference type="SUPFAM" id="SSF52540">
    <property type="entry name" value="P-loop containing nucleoside triphosphate hydrolases"/>
    <property type="match status" value="1"/>
</dbReference>
<accession>A0A250JY35</accession>
<evidence type="ECO:0000313" key="2">
    <source>
        <dbReference type="Proteomes" id="UP000217343"/>
    </source>
</evidence>
<dbReference type="Proteomes" id="UP000217343">
    <property type="component" value="Chromosome"/>
</dbReference>
<dbReference type="InterPro" id="IPR027417">
    <property type="entry name" value="P-loop_NTPase"/>
</dbReference>
<organism evidence="1 2">
    <name type="scientific">Corallococcus macrosporus DSM 14697</name>
    <dbReference type="NCBI Taxonomy" id="1189310"/>
    <lineage>
        <taxon>Bacteria</taxon>
        <taxon>Pseudomonadati</taxon>
        <taxon>Myxococcota</taxon>
        <taxon>Myxococcia</taxon>
        <taxon>Myxococcales</taxon>
        <taxon>Cystobacterineae</taxon>
        <taxon>Myxococcaceae</taxon>
        <taxon>Corallococcus</taxon>
    </lineage>
</organism>
<dbReference type="Gene3D" id="3.40.50.300">
    <property type="entry name" value="P-loop containing nucleotide triphosphate hydrolases"/>
    <property type="match status" value="1"/>
</dbReference>
<evidence type="ECO:0000313" key="1">
    <source>
        <dbReference type="EMBL" id="ATB48550.1"/>
    </source>
</evidence>
<proteinExistence type="predicted"/>
<reference evidence="1 2" key="1">
    <citation type="submission" date="2017-06" db="EMBL/GenBank/DDBJ databases">
        <title>Sequencing and comparative analysis of myxobacterial genomes.</title>
        <authorList>
            <person name="Rupp O."/>
            <person name="Goesmann A."/>
            <person name="Sogaard-Andersen L."/>
        </authorList>
    </citation>
    <scope>NUCLEOTIDE SEQUENCE [LARGE SCALE GENOMIC DNA]</scope>
    <source>
        <strain evidence="1 2">DSM 14697</strain>
    </source>
</reference>
<name>A0A250JY35_9BACT</name>
<dbReference type="OrthoDB" id="5380394at2"/>
<sequence length="330" mass="37240">MTQQLEGWLPARIHVDGGQLRVDWCHLGAQRFTDPFFDETLERRLRHPFALLFRHQTSMDALVARQARKPGLPVRGLVFHMSRCGSTLVAQLLAALPRHIMLSEAGPVDTVLRAHQHLPGVTDAQRIEWLRAVVGALGQQRHPEERAVFLKLDAWHVLELPLLQQAFPGVPWMFLYRDPVEVMASHQNHRGAHMLPGLLNPAHLGLEPGQVEGMPLDEYGARVLASICEAGLRGYLERSGPARLLDYRQLQSEGLRVLTELFGLELTAEDKPRLRDVLERNAKNPVLPFEDDTEEKARRVTSLGRALAEQWGRPVHDALEAERLRANNPA</sequence>
<gene>
    <name evidence="1" type="ORF">MYMAC_004177</name>
</gene>
<dbReference type="KEGG" id="mmas:MYMAC_004177"/>
<dbReference type="EMBL" id="CP022203">
    <property type="protein sequence ID" value="ATB48550.1"/>
    <property type="molecule type" value="Genomic_DNA"/>
</dbReference>
<protein>
    <submittedName>
        <fullName evidence="1">Aspartyl beta-hydroxylase</fullName>
    </submittedName>
</protein>
<dbReference type="AlphaFoldDB" id="A0A250JY35"/>